<keyword evidence="3" id="KW-1185">Reference proteome</keyword>
<dbReference type="InterPro" id="IPR001900">
    <property type="entry name" value="RNase_II/R"/>
</dbReference>
<dbReference type="InterPro" id="IPR050180">
    <property type="entry name" value="RNR_Ribonuclease"/>
</dbReference>
<accession>A0ABN2Q905</accession>
<comment type="caution">
    <text evidence="2">The sequence shown here is derived from an EMBL/GenBank/DDBJ whole genome shotgun (WGS) entry which is preliminary data.</text>
</comment>
<dbReference type="InterPro" id="IPR040596">
    <property type="entry name" value="RNase_II_C_S1"/>
</dbReference>
<dbReference type="Pfam" id="PF00773">
    <property type="entry name" value="RNB"/>
    <property type="match status" value="1"/>
</dbReference>
<dbReference type="SMART" id="SM00955">
    <property type="entry name" value="RNB"/>
    <property type="match status" value="1"/>
</dbReference>
<sequence>MKPHCRGLRLLKVSIPVRHAYTGLVPARRSRLVPATATGALVESLASLRQSLDLPSGFPRAVLAEARDAARSVPTDPAVANLADLRDLEFLTIDPPGSPDLDQAMHFQQTSEGAVLHYAIADVPAFVTPGGELDAEVRLRGQTLYAADGRIPLHPPVLSEDAASLVDNADRRAYVWRFTLDSGARPLQTTLTRAIVRSRHRWSYPDAQAALQHGSAPETLRTLAWFGPLRAQRESERGGASLNVPETTIEVDHGTYRLQRNPPLPLEDWNAQVSLLTGMAAAEIMLAGGIGVLRTMPAAGVADVAAFRAQTVALGIPWRDGIQYGDYLRTLDRDDPAALAVRSAAASLFRGAGYVAFDGRPPTQTLQAAIGAPYAHTTAPLRRLVDRWSLVVCEALANGRPVPEWARQSLPEIPKLMGRSDQRADQFDAASIHRVEAALLHGQESAVFPAVVLAEQGGGSRVQLANSPVTARVAGMRAPAGSRVEVRLERADIATGEIEFAAVGASAGTTDR</sequence>
<feature type="domain" description="RNB" evidence="1">
    <location>
        <begin position="82"/>
        <end position="399"/>
    </location>
</feature>
<gene>
    <name evidence="2" type="ORF">GCM10009776_06730</name>
</gene>
<dbReference type="PANTHER" id="PTHR23355">
    <property type="entry name" value="RIBONUCLEASE"/>
    <property type="match status" value="1"/>
</dbReference>
<evidence type="ECO:0000259" key="1">
    <source>
        <dbReference type="SMART" id="SM00955"/>
    </source>
</evidence>
<dbReference type="EMBL" id="BAAAOG010000001">
    <property type="protein sequence ID" value="GAA1947356.1"/>
    <property type="molecule type" value="Genomic_DNA"/>
</dbReference>
<name>A0ABN2Q905_9MICO</name>
<evidence type="ECO:0000313" key="2">
    <source>
        <dbReference type="EMBL" id="GAA1947356.1"/>
    </source>
</evidence>
<reference evidence="2 3" key="1">
    <citation type="journal article" date="2019" name="Int. J. Syst. Evol. Microbiol.">
        <title>The Global Catalogue of Microorganisms (GCM) 10K type strain sequencing project: providing services to taxonomists for standard genome sequencing and annotation.</title>
        <authorList>
            <consortium name="The Broad Institute Genomics Platform"/>
            <consortium name="The Broad Institute Genome Sequencing Center for Infectious Disease"/>
            <person name="Wu L."/>
            <person name="Ma J."/>
        </authorList>
    </citation>
    <scope>NUCLEOTIDE SEQUENCE [LARGE SCALE GENOMIC DNA]</scope>
    <source>
        <strain evidence="2 3">JCM 14901</strain>
    </source>
</reference>
<dbReference type="SUPFAM" id="SSF50249">
    <property type="entry name" value="Nucleic acid-binding proteins"/>
    <property type="match status" value="1"/>
</dbReference>
<dbReference type="Proteomes" id="UP001499933">
    <property type="component" value="Unassembled WGS sequence"/>
</dbReference>
<dbReference type="Pfam" id="PF18614">
    <property type="entry name" value="RNase_II_C_S1"/>
    <property type="match status" value="1"/>
</dbReference>
<evidence type="ECO:0000313" key="3">
    <source>
        <dbReference type="Proteomes" id="UP001499933"/>
    </source>
</evidence>
<proteinExistence type="predicted"/>
<organism evidence="2 3">
    <name type="scientific">Microbacterium deminutum</name>
    <dbReference type="NCBI Taxonomy" id="344164"/>
    <lineage>
        <taxon>Bacteria</taxon>
        <taxon>Bacillati</taxon>
        <taxon>Actinomycetota</taxon>
        <taxon>Actinomycetes</taxon>
        <taxon>Micrococcales</taxon>
        <taxon>Microbacteriaceae</taxon>
        <taxon>Microbacterium</taxon>
    </lineage>
</organism>
<dbReference type="InterPro" id="IPR012340">
    <property type="entry name" value="NA-bd_OB-fold"/>
</dbReference>
<dbReference type="PANTHER" id="PTHR23355:SF9">
    <property type="entry name" value="DIS3-LIKE EXONUCLEASE 2"/>
    <property type="match status" value="1"/>
</dbReference>
<protein>
    <submittedName>
        <fullName evidence="2">RNB domain-containing ribonuclease</fullName>
    </submittedName>
</protein>